<comment type="caution">
    <text evidence="3">The sequence shown here is derived from an EMBL/GenBank/DDBJ whole genome shotgun (WGS) entry which is preliminary data.</text>
</comment>
<feature type="compositionally biased region" description="Polar residues" evidence="2">
    <location>
        <begin position="252"/>
        <end position="265"/>
    </location>
</feature>
<sequence length="415" mass="46765">MTRGKAQTRDLELQLRNTLEDLKASRDLSDQLMKEREENEKEFECLLKKNTSLKNVVTELDIQCQDLQGKCDELSNLLHSYQQCQDIHEVTLSQIHSLEQQLAESNAEIHRLNEKKQHDANNETMALYDELVSSHSKTVPTIDLTTPCKELQYDDCCEKKIKIIGANKLKKYCRINRFISRTKKTIKKYKTIPHQPLKTEKVRLGTLVQKYEKEISKQNQELADCNEQYEINMAMLQQRLNNLKLVLNTPRVPSTEENTTSSQMSAALALSEATQDASPIQPATNTSLGTHTSDIAKQLQQSTPASTTCTPDEFRPDGFCNDEPATPSLNTPMSKQPAVTPASSSCTSLQEEAPSSSYSCSPYETIMPRHVSSRLTACVNARPAPAAPRAAPRRLQRLLAKMAHLDLQPTTFYLI</sequence>
<evidence type="ECO:0000313" key="4">
    <source>
        <dbReference type="Proteomes" id="UP000653454"/>
    </source>
</evidence>
<feature type="region of interest" description="Disordered" evidence="2">
    <location>
        <begin position="252"/>
        <end position="353"/>
    </location>
</feature>
<protein>
    <submittedName>
        <fullName evidence="3">(diamondback moth) hypothetical protein</fullName>
    </submittedName>
</protein>
<dbReference type="EMBL" id="CAJHNJ030000052">
    <property type="protein sequence ID" value="CAG9132698.1"/>
    <property type="molecule type" value="Genomic_DNA"/>
</dbReference>
<feature type="coiled-coil region" evidence="1">
    <location>
        <begin position="22"/>
        <end position="122"/>
    </location>
</feature>
<evidence type="ECO:0000313" key="3">
    <source>
        <dbReference type="EMBL" id="CAG9132698.1"/>
    </source>
</evidence>
<organism evidence="3 4">
    <name type="scientific">Plutella xylostella</name>
    <name type="common">Diamondback moth</name>
    <name type="synonym">Plutella maculipennis</name>
    <dbReference type="NCBI Taxonomy" id="51655"/>
    <lineage>
        <taxon>Eukaryota</taxon>
        <taxon>Metazoa</taxon>
        <taxon>Ecdysozoa</taxon>
        <taxon>Arthropoda</taxon>
        <taxon>Hexapoda</taxon>
        <taxon>Insecta</taxon>
        <taxon>Pterygota</taxon>
        <taxon>Neoptera</taxon>
        <taxon>Endopterygota</taxon>
        <taxon>Lepidoptera</taxon>
        <taxon>Glossata</taxon>
        <taxon>Ditrysia</taxon>
        <taxon>Yponomeutoidea</taxon>
        <taxon>Plutellidae</taxon>
        <taxon>Plutella</taxon>
    </lineage>
</organism>
<proteinExistence type="predicted"/>
<dbReference type="AlphaFoldDB" id="A0A8S4G043"/>
<feature type="compositionally biased region" description="Polar residues" evidence="2">
    <location>
        <begin position="272"/>
        <end position="310"/>
    </location>
</feature>
<evidence type="ECO:0000256" key="1">
    <source>
        <dbReference type="SAM" id="Coils"/>
    </source>
</evidence>
<accession>A0A8S4G043</accession>
<reference evidence="3" key="1">
    <citation type="submission" date="2020-11" db="EMBL/GenBank/DDBJ databases">
        <authorList>
            <person name="Whiteford S."/>
        </authorList>
    </citation>
    <scope>NUCLEOTIDE SEQUENCE</scope>
</reference>
<evidence type="ECO:0000256" key="2">
    <source>
        <dbReference type="SAM" id="MobiDB-lite"/>
    </source>
</evidence>
<name>A0A8S4G043_PLUXY</name>
<feature type="coiled-coil region" evidence="1">
    <location>
        <begin position="208"/>
        <end position="246"/>
    </location>
</feature>
<feature type="compositionally biased region" description="Polar residues" evidence="2">
    <location>
        <begin position="341"/>
        <end position="353"/>
    </location>
</feature>
<dbReference type="Proteomes" id="UP000653454">
    <property type="component" value="Unassembled WGS sequence"/>
</dbReference>
<keyword evidence="1" id="KW-0175">Coiled coil</keyword>
<gene>
    <name evidence="3" type="ORF">PLXY2_LOCUS11013</name>
</gene>
<keyword evidence="4" id="KW-1185">Reference proteome</keyword>